<evidence type="ECO:0000313" key="2">
    <source>
        <dbReference type="EMBL" id="KIJ92532.1"/>
    </source>
</evidence>
<gene>
    <name evidence="2" type="ORF">K443DRAFT_113421</name>
</gene>
<accession>A0A0C9X890</accession>
<dbReference type="InterPro" id="IPR036047">
    <property type="entry name" value="F-box-like_dom_sf"/>
</dbReference>
<dbReference type="Gene3D" id="1.20.1280.50">
    <property type="match status" value="1"/>
</dbReference>
<sequence>MDYPSLQLMASLCLENLPADILIQIHKHLDGRDIIILRKTCRKLHAVTQRRTVWLNAVRRMCRRHGVFTPSFPVEDMSITELEHVSLCPSRLSSLIHNEIPLQSFITRILEPRTPSNFEGDLYTDAFLIPGGRFLVVNSTHHGLCLWDLGIHGGKAPKFRPVAVIPDVNRVLLCSGPTQDGLGIILISWSTSTSDRTLCAHEIYPCTNCPQFTLLGSIQYAQQGTRFTVNHKPTLYGDLLVFANSPGHIVAWNTRLDTAIAWRYHDGHDDQYIYDMLIYEGSVILIQGHKLSVWDIPPLRLLLSDGYEIIDQTYSVRTDGSELNFGNANQTPRYVIVYSFPSHQELVGSSVLSPWFSSIDPPISFGIFGYKDEECSMLYYTVKSINPSRDPLLPMVFPIKMGMVPNLFTDTSSSDDINYSKPLQHCDDELCLTTITNQGIVISLMTPPILLDGPSSSKTTVLFSRFGTRALISWSFCAASGRLVVVEYSKVIRIMDFLVPPPS</sequence>
<dbReference type="SMART" id="SM00256">
    <property type="entry name" value="FBOX"/>
    <property type="match status" value="1"/>
</dbReference>
<name>A0A0C9X890_9AGAR</name>
<keyword evidence="3" id="KW-1185">Reference proteome</keyword>
<dbReference type="PROSITE" id="PS50181">
    <property type="entry name" value="FBOX"/>
    <property type="match status" value="1"/>
</dbReference>
<dbReference type="InterPro" id="IPR001810">
    <property type="entry name" value="F-box_dom"/>
</dbReference>
<feature type="domain" description="F-box" evidence="1">
    <location>
        <begin position="11"/>
        <end position="57"/>
    </location>
</feature>
<dbReference type="Proteomes" id="UP000054477">
    <property type="component" value="Unassembled WGS sequence"/>
</dbReference>
<protein>
    <recommendedName>
        <fullName evidence="1">F-box domain-containing protein</fullName>
    </recommendedName>
</protein>
<dbReference type="SUPFAM" id="SSF81383">
    <property type="entry name" value="F-box domain"/>
    <property type="match status" value="1"/>
</dbReference>
<dbReference type="HOGENOM" id="CLU_033171_0_0_1"/>
<dbReference type="Pfam" id="PF12937">
    <property type="entry name" value="F-box-like"/>
    <property type="match status" value="1"/>
</dbReference>
<organism evidence="2 3">
    <name type="scientific">Laccaria amethystina LaAM-08-1</name>
    <dbReference type="NCBI Taxonomy" id="1095629"/>
    <lineage>
        <taxon>Eukaryota</taxon>
        <taxon>Fungi</taxon>
        <taxon>Dikarya</taxon>
        <taxon>Basidiomycota</taxon>
        <taxon>Agaricomycotina</taxon>
        <taxon>Agaricomycetes</taxon>
        <taxon>Agaricomycetidae</taxon>
        <taxon>Agaricales</taxon>
        <taxon>Agaricineae</taxon>
        <taxon>Hydnangiaceae</taxon>
        <taxon>Laccaria</taxon>
    </lineage>
</organism>
<reference evidence="2 3" key="1">
    <citation type="submission" date="2014-04" db="EMBL/GenBank/DDBJ databases">
        <authorList>
            <consortium name="DOE Joint Genome Institute"/>
            <person name="Kuo A."/>
            <person name="Kohler A."/>
            <person name="Nagy L.G."/>
            <person name="Floudas D."/>
            <person name="Copeland A."/>
            <person name="Barry K.W."/>
            <person name="Cichocki N."/>
            <person name="Veneault-Fourrey C."/>
            <person name="LaButti K."/>
            <person name="Lindquist E.A."/>
            <person name="Lipzen A."/>
            <person name="Lundell T."/>
            <person name="Morin E."/>
            <person name="Murat C."/>
            <person name="Sun H."/>
            <person name="Tunlid A."/>
            <person name="Henrissat B."/>
            <person name="Grigoriev I.V."/>
            <person name="Hibbett D.S."/>
            <person name="Martin F."/>
            <person name="Nordberg H.P."/>
            <person name="Cantor M.N."/>
            <person name="Hua S.X."/>
        </authorList>
    </citation>
    <scope>NUCLEOTIDE SEQUENCE [LARGE SCALE GENOMIC DNA]</scope>
    <source>
        <strain evidence="2 3">LaAM-08-1</strain>
    </source>
</reference>
<dbReference type="OrthoDB" id="3070325at2759"/>
<reference evidence="3" key="2">
    <citation type="submission" date="2015-01" db="EMBL/GenBank/DDBJ databases">
        <title>Evolutionary Origins and Diversification of the Mycorrhizal Mutualists.</title>
        <authorList>
            <consortium name="DOE Joint Genome Institute"/>
            <consortium name="Mycorrhizal Genomics Consortium"/>
            <person name="Kohler A."/>
            <person name="Kuo A."/>
            <person name="Nagy L.G."/>
            <person name="Floudas D."/>
            <person name="Copeland A."/>
            <person name="Barry K.W."/>
            <person name="Cichocki N."/>
            <person name="Veneault-Fourrey C."/>
            <person name="LaButti K."/>
            <person name="Lindquist E.A."/>
            <person name="Lipzen A."/>
            <person name="Lundell T."/>
            <person name="Morin E."/>
            <person name="Murat C."/>
            <person name="Riley R."/>
            <person name="Ohm R."/>
            <person name="Sun H."/>
            <person name="Tunlid A."/>
            <person name="Henrissat B."/>
            <person name="Grigoriev I.V."/>
            <person name="Hibbett D.S."/>
            <person name="Martin F."/>
        </authorList>
    </citation>
    <scope>NUCLEOTIDE SEQUENCE [LARGE SCALE GENOMIC DNA]</scope>
    <source>
        <strain evidence="3">LaAM-08-1</strain>
    </source>
</reference>
<evidence type="ECO:0000259" key="1">
    <source>
        <dbReference type="PROSITE" id="PS50181"/>
    </source>
</evidence>
<evidence type="ECO:0000313" key="3">
    <source>
        <dbReference type="Proteomes" id="UP000054477"/>
    </source>
</evidence>
<dbReference type="AlphaFoldDB" id="A0A0C9X890"/>
<dbReference type="EMBL" id="KN838903">
    <property type="protein sequence ID" value="KIJ92532.1"/>
    <property type="molecule type" value="Genomic_DNA"/>
</dbReference>
<proteinExistence type="predicted"/>